<feature type="chain" id="PRO_5012284303" evidence="1">
    <location>
        <begin position="19"/>
        <end position="130"/>
    </location>
</feature>
<reference evidence="2 3" key="1">
    <citation type="journal article" date="2017" name="Nat. Ecol. Evol.">
        <title>Scallop genome provides insights into evolution of bilaterian karyotype and development.</title>
        <authorList>
            <person name="Wang S."/>
            <person name="Zhang J."/>
            <person name="Jiao W."/>
            <person name="Li J."/>
            <person name="Xun X."/>
            <person name="Sun Y."/>
            <person name="Guo X."/>
            <person name="Huan P."/>
            <person name="Dong B."/>
            <person name="Zhang L."/>
            <person name="Hu X."/>
            <person name="Sun X."/>
            <person name="Wang J."/>
            <person name="Zhao C."/>
            <person name="Wang Y."/>
            <person name="Wang D."/>
            <person name="Huang X."/>
            <person name="Wang R."/>
            <person name="Lv J."/>
            <person name="Li Y."/>
            <person name="Zhang Z."/>
            <person name="Liu B."/>
            <person name="Lu W."/>
            <person name="Hui Y."/>
            <person name="Liang J."/>
            <person name="Zhou Z."/>
            <person name="Hou R."/>
            <person name="Li X."/>
            <person name="Liu Y."/>
            <person name="Li H."/>
            <person name="Ning X."/>
            <person name="Lin Y."/>
            <person name="Zhao L."/>
            <person name="Xing Q."/>
            <person name="Dou J."/>
            <person name="Li Y."/>
            <person name="Mao J."/>
            <person name="Guo H."/>
            <person name="Dou H."/>
            <person name="Li T."/>
            <person name="Mu C."/>
            <person name="Jiang W."/>
            <person name="Fu Q."/>
            <person name="Fu X."/>
            <person name="Miao Y."/>
            <person name="Liu J."/>
            <person name="Yu Q."/>
            <person name="Li R."/>
            <person name="Liao H."/>
            <person name="Li X."/>
            <person name="Kong Y."/>
            <person name="Jiang Z."/>
            <person name="Chourrout D."/>
            <person name="Li R."/>
            <person name="Bao Z."/>
        </authorList>
    </citation>
    <scope>NUCLEOTIDE SEQUENCE [LARGE SCALE GENOMIC DNA]</scope>
    <source>
        <strain evidence="2 3">PY_sf001</strain>
    </source>
</reference>
<proteinExistence type="predicted"/>
<dbReference type="Proteomes" id="UP000242188">
    <property type="component" value="Unassembled WGS sequence"/>
</dbReference>
<gene>
    <name evidence="2" type="ORF">KP79_PYT05678</name>
</gene>
<keyword evidence="1" id="KW-0732">Signal</keyword>
<organism evidence="2 3">
    <name type="scientific">Mizuhopecten yessoensis</name>
    <name type="common">Japanese scallop</name>
    <name type="synonym">Patinopecten yessoensis</name>
    <dbReference type="NCBI Taxonomy" id="6573"/>
    <lineage>
        <taxon>Eukaryota</taxon>
        <taxon>Metazoa</taxon>
        <taxon>Spiralia</taxon>
        <taxon>Lophotrochozoa</taxon>
        <taxon>Mollusca</taxon>
        <taxon>Bivalvia</taxon>
        <taxon>Autobranchia</taxon>
        <taxon>Pteriomorphia</taxon>
        <taxon>Pectinida</taxon>
        <taxon>Pectinoidea</taxon>
        <taxon>Pectinidae</taxon>
        <taxon>Mizuhopecten</taxon>
    </lineage>
</organism>
<keyword evidence="3" id="KW-1185">Reference proteome</keyword>
<dbReference type="OrthoDB" id="6132230at2759"/>
<dbReference type="EMBL" id="NEDP02003849">
    <property type="protein sequence ID" value="OWF47612.1"/>
    <property type="molecule type" value="Genomic_DNA"/>
</dbReference>
<feature type="signal peptide" evidence="1">
    <location>
        <begin position="1"/>
        <end position="18"/>
    </location>
</feature>
<protein>
    <submittedName>
        <fullName evidence="2">Uncharacterized protein</fullName>
    </submittedName>
</protein>
<accession>A0A210QFU0</accession>
<evidence type="ECO:0000313" key="3">
    <source>
        <dbReference type="Proteomes" id="UP000242188"/>
    </source>
</evidence>
<dbReference type="AlphaFoldDB" id="A0A210QFU0"/>
<name>A0A210QFU0_MIZYE</name>
<evidence type="ECO:0000256" key="1">
    <source>
        <dbReference type="SAM" id="SignalP"/>
    </source>
</evidence>
<comment type="caution">
    <text evidence="2">The sequence shown here is derived from an EMBL/GenBank/DDBJ whole genome shotgun (WGS) entry which is preliminary data.</text>
</comment>
<evidence type="ECO:0000313" key="2">
    <source>
        <dbReference type="EMBL" id="OWF47612.1"/>
    </source>
</evidence>
<sequence>MWKEIAVILGVCLVLVSARTSCTGDTECGKGECCYYHEGPMIMSRKRQLAQMSLPQDLMMMHQGGYCERYKLVNETCSVFGKINGHCECSPGLSCQFVSSGPSILSPDAIVASKRGMVYQGPGSYLCVQH</sequence>